<dbReference type="Proteomes" id="UP001163223">
    <property type="component" value="Chromosome"/>
</dbReference>
<sequence>MDVRLADDDRPVFVDLDETLIRTDLLWESLFLFARQKPLELWRVPLWLAAGRARLKAELAAGIEFDPAALPYRDSVVAEIEAARAAGRRVVLATGANERLAGAVADHLGCFDAVIASDATTDLTPDAKLARIEAESGERGFSYFGHRREDLGLLDKADDAVVVAPGRRVRQWQAKTGSHAVEDDTSRLRALAKVMRPHQWAKNVLVFVPMVLSHEYFDARMLLEGLLAFLAFSFAASSVYIVNDLLDLSADRRHKTKRRRPFAAGTVPIPQGLMLAAGLVASSVLLASMLPVEFRWMLAAYFVATTAYSFSLKRMLLVDVLTLAGLYTARIIAGAFAMDVNVSFWLLAFSVFFFLSLALVKRFTELLEAGPGAQRNQTGRGYVAADLETIGQAGMSSAFASVLVLALYIDSADVRHLYAEPFVIWLLCPLVLYIIVRIWMLARRGAMHEDPVVFIMRDWRSQLMIGLGAALFFLAANGF</sequence>
<dbReference type="EMBL" id="CP113520">
    <property type="protein sequence ID" value="WAJ30559.1"/>
    <property type="molecule type" value="Genomic_DNA"/>
</dbReference>
<organism evidence="1 2">
    <name type="scientific">Antarcticirhabdus aurantiaca</name>
    <dbReference type="NCBI Taxonomy" id="2606717"/>
    <lineage>
        <taxon>Bacteria</taxon>
        <taxon>Pseudomonadati</taxon>
        <taxon>Pseudomonadota</taxon>
        <taxon>Alphaproteobacteria</taxon>
        <taxon>Hyphomicrobiales</taxon>
        <taxon>Aurantimonadaceae</taxon>
        <taxon>Antarcticirhabdus</taxon>
    </lineage>
</organism>
<protein>
    <submittedName>
        <fullName evidence="1">UbiA family prenyltransferase</fullName>
    </submittedName>
</protein>
<keyword evidence="2" id="KW-1185">Reference proteome</keyword>
<evidence type="ECO:0000313" key="2">
    <source>
        <dbReference type="Proteomes" id="UP001163223"/>
    </source>
</evidence>
<gene>
    <name evidence="1" type="ORF">OXU80_10280</name>
</gene>
<evidence type="ECO:0000313" key="1">
    <source>
        <dbReference type="EMBL" id="WAJ30559.1"/>
    </source>
</evidence>
<name>A0ACD4NVK2_9HYPH</name>
<proteinExistence type="predicted"/>
<accession>A0ACD4NVK2</accession>
<reference evidence="1" key="1">
    <citation type="submission" date="2022-11" db="EMBL/GenBank/DDBJ databases">
        <title>beta-Carotene-producing bacterium, Jeongeuplla avenae sp. nov., alleviates the salt stress of Arabidopsis seedlings.</title>
        <authorList>
            <person name="Jiang L."/>
            <person name="Lee J."/>
        </authorList>
    </citation>
    <scope>NUCLEOTIDE SEQUENCE</scope>
    <source>
        <strain evidence="1">DY_R2A_6</strain>
    </source>
</reference>